<dbReference type="InterPro" id="IPR013151">
    <property type="entry name" value="Immunoglobulin_dom"/>
</dbReference>
<dbReference type="FunFam" id="2.60.40.10:FF:000049">
    <property type="entry name" value="Leukocyte immunoglobulin-like receptor subfamily B member 1"/>
    <property type="match status" value="2"/>
</dbReference>
<dbReference type="AlphaFoldDB" id="A0A452QPG2"/>
<keyword evidence="7 11" id="KW-0472">Membrane</keyword>
<evidence type="ECO:0000256" key="5">
    <source>
        <dbReference type="ARBA" id="ARBA00022737"/>
    </source>
</evidence>
<evidence type="ECO:0000313" key="14">
    <source>
        <dbReference type="Proteomes" id="UP000291022"/>
    </source>
</evidence>
<evidence type="ECO:0000256" key="11">
    <source>
        <dbReference type="SAM" id="Phobius"/>
    </source>
</evidence>
<reference evidence="13" key="3">
    <citation type="submission" date="2025-09" db="UniProtKB">
        <authorList>
            <consortium name="Ensembl"/>
        </authorList>
    </citation>
    <scope>IDENTIFICATION</scope>
</reference>
<name>A0A452QPG2_URSAM</name>
<dbReference type="InterPro" id="IPR050412">
    <property type="entry name" value="Ig-like_Receptors_ImmuneReg"/>
</dbReference>
<evidence type="ECO:0000256" key="3">
    <source>
        <dbReference type="ARBA" id="ARBA00022692"/>
    </source>
</evidence>
<evidence type="ECO:0000256" key="9">
    <source>
        <dbReference type="ARBA" id="ARBA00023180"/>
    </source>
</evidence>
<keyword evidence="5" id="KW-0677">Repeat</keyword>
<keyword evidence="3 11" id="KW-0812">Transmembrane</keyword>
<dbReference type="InterPro" id="IPR013783">
    <property type="entry name" value="Ig-like_fold"/>
</dbReference>
<dbReference type="GO" id="GO:0005886">
    <property type="term" value="C:plasma membrane"/>
    <property type="evidence" value="ECO:0007669"/>
    <property type="project" value="UniProtKB-SubCell"/>
</dbReference>
<comment type="subcellular location">
    <subcellularLocation>
        <location evidence="1">Cell membrane</location>
        <topology evidence="1">Single-pass membrane protein</topology>
    </subcellularLocation>
</comment>
<dbReference type="Proteomes" id="UP000291022">
    <property type="component" value="Unassembled WGS sequence"/>
</dbReference>
<accession>A0A452QPG2</accession>
<dbReference type="GO" id="GO:0002764">
    <property type="term" value="P:immune response-regulating signaling pathway"/>
    <property type="evidence" value="ECO:0007669"/>
    <property type="project" value="TreeGrafter"/>
</dbReference>
<dbReference type="SUPFAM" id="SSF48726">
    <property type="entry name" value="Immunoglobulin"/>
    <property type="match status" value="2"/>
</dbReference>
<proteinExistence type="predicted"/>
<evidence type="ECO:0000256" key="10">
    <source>
        <dbReference type="ARBA" id="ARBA00023319"/>
    </source>
</evidence>
<dbReference type="Gene3D" id="2.60.40.10">
    <property type="entry name" value="Immunoglobulins"/>
    <property type="match status" value="2"/>
</dbReference>
<dbReference type="Ensembl" id="ENSUAMT00000008306.1">
    <property type="protein sequence ID" value="ENSUAMP00000007335.1"/>
    <property type="gene ID" value="ENSUAMG00000006328.1"/>
</dbReference>
<feature type="transmembrane region" description="Helical" evidence="11">
    <location>
        <begin position="268"/>
        <end position="292"/>
    </location>
</feature>
<reference evidence="13" key="2">
    <citation type="submission" date="2025-08" db="UniProtKB">
        <authorList>
            <consortium name="Ensembl"/>
        </authorList>
    </citation>
    <scope>IDENTIFICATION</scope>
</reference>
<keyword evidence="14" id="KW-1185">Reference proteome</keyword>
<dbReference type="Pfam" id="PF00047">
    <property type="entry name" value="ig"/>
    <property type="match status" value="2"/>
</dbReference>
<feature type="domain" description="Ig-like" evidence="12">
    <location>
        <begin position="153"/>
        <end position="239"/>
    </location>
</feature>
<keyword evidence="4" id="KW-0732">Signal</keyword>
<dbReference type="SMART" id="SM00409">
    <property type="entry name" value="IG"/>
    <property type="match status" value="2"/>
</dbReference>
<reference evidence="14" key="1">
    <citation type="submission" date="2016-06" db="EMBL/GenBank/DDBJ databases">
        <title>De novo assembly and RNA-Seq shows season-dependent expression and editing in black bear kidneys.</title>
        <authorList>
            <person name="Korstanje R."/>
            <person name="Srivastava A."/>
            <person name="Sarsani V.K."/>
            <person name="Sheehan S.M."/>
            <person name="Seger R.L."/>
            <person name="Barter M.E."/>
            <person name="Lindqvist C."/>
            <person name="Brody L.C."/>
            <person name="Mullikin J.C."/>
        </authorList>
    </citation>
    <scope>NUCLEOTIDE SEQUENCE [LARGE SCALE GENOMIC DNA]</scope>
</reference>
<protein>
    <recommendedName>
        <fullName evidence="12">Ig-like domain-containing protein</fullName>
    </recommendedName>
</protein>
<dbReference type="InterPro" id="IPR036179">
    <property type="entry name" value="Ig-like_dom_sf"/>
</dbReference>
<dbReference type="GO" id="GO:0019221">
    <property type="term" value="P:cytokine-mediated signaling pathway"/>
    <property type="evidence" value="ECO:0007669"/>
    <property type="project" value="TreeGrafter"/>
</dbReference>
<keyword evidence="9" id="KW-0325">Glycoprotein</keyword>
<dbReference type="GO" id="GO:0032396">
    <property type="term" value="F:inhibitory MHC class I receptor activity"/>
    <property type="evidence" value="ECO:0007669"/>
    <property type="project" value="TreeGrafter"/>
</dbReference>
<dbReference type="GeneTree" id="ENSGT01100000263478"/>
<evidence type="ECO:0000256" key="7">
    <source>
        <dbReference type="ARBA" id="ARBA00023136"/>
    </source>
</evidence>
<dbReference type="SMART" id="SM00408">
    <property type="entry name" value="IGc2"/>
    <property type="match status" value="1"/>
</dbReference>
<keyword evidence="8" id="KW-1015">Disulfide bond</keyword>
<dbReference type="PROSITE" id="PS50835">
    <property type="entry name" value="IG_LIKE"/>
    <property type="match status" value="1"/>
</dbReference>
<evidence type="ECO:0000256" key="6">
    <source>
        <dbReference type="ARBA" id="ARBA00022989"/>
    </source>
</evidence>
<dbReference type="InterPro" id="IPR003599">
    <property type="entry name" value="Ig_sub"/>
</dbReference>
<evidence type="ECO:0000259" key="12">
    <source>
        <dbReference type="PROSITE" id="PS50835"/>
    </source>
</evidence>
<evidence type="ECO:0000256" key="1">
    <source>
        <dbReference type="ARBA" id="ARBA00004162"/>
    </source>
</evidence>
<dbReference type="PANTHER" id="PTHR11738:SF179">
    <property type="entry name" value="LEUKOCYTE IMMUNOGLOBULIN-LIKE RECEPTOR SUBFAMILY A MEMBER 5"/>
    <property type="match status" value="1"/>
</dbReference>
<organism evidence="13 14">
    <name type="scientific">Ursus americanus</name>
    <name type="common">American black bear</name>
    <name type="synonym">Euarctos americanus</name>
    <dbReference type="NCBI Taxonomy" id="9643"/>
    <lineage>
        <taxon>Eukaryota</taxon>
        <taxon>Metazoa</taxon>
        <taxon>Chordata</taxon>
        <taxon>Craniata</taxon>
        <taxon>Vertebrata</taxon>
        <taxon>Euteleostomi</taxon>
        <taxon>Mammalia</taxon>
        <taxon>Eutheria</taxon>
        <taxon>Laurasiatheria</taxon>
        <taxon>Carnivora</taxon>
        <taxon>Caniformia</taxon>
        <taxon>Ursidae</taxon>
        <taxon>Ursus</taxon>
    </lineage>
</organism>
<keyword evidence="6 11" id="KW-1133">Transmembrane helix</keyword>
<dbReference type="InterPro" id="IPR003598">
    <property type="entry name" value="Ig_sub2"/>
</dbReference>
<dbReference type="InterPro" id="IPR007110">
    <property type="entry name" value="Ig-like_dom"/>
</dbReference>
<sequence>MGRAGIRVPTPCVSVCWARIEVPPSAQPGPERGDSMTPTLAALLCLGFHGKPSLSALPSPVVTSGGNVTLQCASWLGFDRFVLMKEGERQPSSTLDSQRAPSGQFQALFPVGPVTPSPRGTFRCYGYYSRSPHMWSYPSGPLELLVSGVSGKPSLLTQEGPPGPTVTSGENVTLRCQSLSHVDTFHLSKEGAAGPPLHLRSKSQTGQHQAEFSVHPVTSAHGGTYRCYGSSSTSPYLLSQPSDPLELRVSGEWPLTLPGVARAQGPHWYLYVLIGAAVAFVLLLVLLVLLLVRHRRRGKGRMRGEKGRG</sequence>
<keyword evidence="2" id="KW-1003">Cell membrane</keyword>
<keyword evidence="10" id="KW-0393">Immunoglobulin domain</keyword>
<dbReference type="PANTHER" id="PTHR11738">
    <property type="entry name" value="MHC CLASS I NK CELL RECEPTOR"/>
    <property type="match status" value="1"/>
</dbReference>
<evidence type="ECO:0000256" key="8">
    <source>
        <dbReference type="ARBA" id="ARBA00023157"/>
    </source>
</evidence>
<evidence type="ECO:0000256" key="4">
    <source>
        <dbReference type="ARBA" id="ARBA00022729"/>
    </source>
</evidence>
<evidence type="ECO:0000256" key="2">
    <source>
        <dbReference type="ARBA" id="ARBA00022475"/>
    </source>
</evidence>
<evidence type="ECO:0000313" key="13">
    <source>
        <dbReference type="Ensembl" id="ENSUAMP00000007335.1"/>
    </source>
</evidence>